<sequence length="36" mass="4331">MWHQNMERKEKAIAEWGLNLEMGFHVVKRMLEMGSL</sequence>
<organism evidence="1 2">
    <name type="scientific">Trema orientale</name>
    <name type="common">Charcoal tree</name>
    <name type="synonym">Celtis orientalis</name>
    <dbReference type="NCBI Taxonomy" id="63057"/>
    <lineage>
        <taxon>Eukaryota</taxon>
        <taxon>Viridiplantae</taxon>
        <taxon>Streptophyta</taxon>
        <taxon>Embryophyta</taxon>
        <taxon>Tracheophyta</taxon>
        <taxon>Spermatophyta</taxon>
        <taxon>Magnoliopsida</taxon>
        <taxon>eudicotyledons</taxon>
        <taxon>Gunneridae</taxon>
        <taxon>Pentapetalae</taxon>
        <taxon>rosids</taxon>
        <taxon>fabids</taxon>
        <taxon>Rosales</taxon>
        <taxon>Cannabaceae</taxon>
        <taxon>Trema</taxon>
    </lineage>
</organism>
<proteinExistence type="predicted"/>
<dbReference type="Proteomes" id="UP000237000">
    <property type="component" value="Unassembled WGS sequence"/>
</dbReference>
<name>A0A2P5EYS1_TREOI</name>
<evidence type="ECO:0000313" key="2">
    <source>
        <dbReference type="Proteomes" id="UP000237000"/>
    </source>
</evidence>
<comment type="caution">
    <text evidence="1">The sequence shown here is derived from an EMBL/GenBank/DDBJ whole genome shotgun (WGS) entry which is preliminary data.</text>
</comment>
<reference evidence="2" key="1">
    <citation type="submission" date="2016-06" db="EMBL/GenBank/DDBJ databases">
        <title>Parallel loss of symbiosis genes in relatives of nitrogen-fixing non-legume Parasponia.</title>
        <authorList>
            <person name="Van Velzen R."/>
            <person name="Holmer R."/>
            <person name="Bu F."/>
            <person name="Rutten L."/>
            <person name="Van Zeijl A."/>
            <person name="Liu W."/>
            <person name="Santuari L."/>
            <person name="Cao Q."/>
            <person name="Sharma T."/>
            <person name="Shen D."/>
            <person name="Roswanjaya Y."/>
            <person name="Wardhani T."/>
            <person name="Kalhor M.S."/>
            <person name="Jansen J."/>
            <person name="Van den Hoogen J."/>
            <person name="Gungor B."/>
            <person name="Hartog M."/>
            <person name="Hontelez J."/>
            <person name="Verver J."/>
            <person name="Yang W.-C."/>
            <person name="Schijlen E."/>
            <person name="Repin R."/>
            <person name="Schilthuizen M."/>
            <person name="Schranz E."/>
            <person name="Heidstra R."/>
            <person name="Miyata K."/>
            <person name="Fedorova E."/>
            <person name="Kohlen W."/>
            <person name="Bisseling T."/>
            <person name="Smit S."/>
            <person name="Geurts R."/>
        </authorList>
    </citation>
    <scope>NUCLEOTIDE SEQUENCE [LARGE SCALE GENOMIC DNA]</scope>
    <source>
        <strain evidence="2">cv. RG33-2</strain>
    </source>
</reference>
<dbReference type="EMBL" id="JXTC01000081">
    <property type="protein sequence ID" value="PON90683.1"/>
    <property type="molecule type" value="Genomic_DNA"/>
</dbReference>
<protein>
    <submittedName>
        <fullName evidence="1">Uncharacterized protein</fullName>
    </submittedName>
</protein>
<dbReference type="OrthoDB" id="10468814at2759"/>
<evidence type="ECO:0000313" key="1">
    <source>
        <dbReference type="EMBL" id="PON90683.1"/>
    </source>
</evidence>
<accession>A0A2P5EYS1</accession>
<gene>
    <name evidence="1" type="ORF">TorRG33x02_135400</name>
</gene>
<dbReference type="InParanoid" id="A0A2P5EYS1"/>
<keyword evidence="2" id="KW-1185">Reference proteome</keyword>
<dbReference type="AlphaFoldDB" id="A0A2P5EYS1"/>